<dbReference type="Proteomes" id="UP000325081">
    <property type="component" value="Unassembled WGS sequence"/>
</dbReference>
<proteinExistence type="predicted"/>
<keyword evidence="2" id="KW-1185">Reference proteome</keyword>
<reference evidence="2" key="1">
    <citation type="journal article" date="2019" name="Curr. Biol.">
        <title>Genome Sequence of Striga asiatica Provides Insight into the Evolution of Plant Parasitism.</title>
        <authorList>
            <person name="Yoshida S."/>
            <person name="Kim S."/>
            <person name="Wafula E.K."/>
            <person name="Tanskanen J."/>
            <person name="Kim Y.M."/>
            <person name="Honaas L."/>
            <person name="Yang Z."/>
            <person name="Spallek T."/>
            <person name="Conn C.E."/>
            <person name="Ichihashi Y."/>
            <person name="Cheong K."/>
            <person name="Cui S."/>
            <person name="Der J.P."/>
            <person name="Gundlach H."/>
            <person name="Jiao Y."/>
            <person name="Hori C."/>
            <person name="Ishida J.K."/>
            <person name="Kasahara H."/>
            <person name="Kiba T."/>
            <person name="Kim M.S."/>
            <person name="Koo N."/>
            <person name="Laohavisit A."/>
            <person name="Lee Y.H."/>
            <person name="Lumba S."/>
            <person name="McCourt P."/>
            <person name="Mortimer J.C."/>
            <person name="Mutuku J.M."/>
            <person name="Nomura T."/>
            <person name="Sasaki-Sekimoto Y."/>
            <person name="Seto Y."/>
            <person name="Wang Y."/>
            <person name="Wakatake T."/>
            <person name="Sakakibara H."/>
            <person name="Demura T."/>
            <person name="Yamaguchi S."/>
            <person name="Yoneyama K."/>
            <person name="Manabe R.I."/>
            <person name="Nelson D.C."/>
            <person name="Schulman A.H."/>
            <person name="Timko M.P."/>
            <person name="dePamphilis C.W."/>
            <person name="Choi D."/>
            <person name="Shirasu K."/>
        </authorList>
    </citation>
    <scope>NUCLEOTIDE SEQUENCE [LARGE SCALE GENOMIC DNA]</scope>
    <source>
        <strain evidence="2">cv. UVA1</strain>
    </source>
</reference>
<evidence type="ECO:0000313" key="2">
    <source>
        <dbReference type="Proteomes" id="UP000325081"/>
    </source>
</evidence>
<dbReference type="AlphaFoldDB" id="A0A5A7NYG0"/>
<name>A0A5A7NYG0_STRAF</name>
<comment type="caution">
    <text evidence="1">The sequence shown here is derived from an EMBL/GenBank/DDBJ whole genome shotgun (WGS) entry which is preliminary data.</text>
</comment>
<accession>A0A5A7NYG0</accession>
<protein>
    <submittedName>
        <fullName evidence="1">Lysine-specific demethylase 2A</fullName>
    </submittedName>
</protein>
<evidence type="ECO:0000313" key="1">
    <source>
        <dbReference type="EMBL" id="GER25474.1"/>
    </source>
</evidence>
<dbReference type="EMBL" id="BKCP01000114">
    <property type="protein sequence ID" value="GER25474.1"/>
    <property type="molecule type" value="Genomic_DNA"/>
</dbReference>
<dbReference type="GO" id="GO:0008168">
    <property type="term" value="F:methyltransferase activity"/>
    <property type="evidence" value="ECO:0007669"/>
    <property type="project" value="UniProtKB-KW"/>
</dbReference>
<organism evidence="1 2">
    <name type="scientific">Striga asiatica</name>
    <name type="common">Asiatic witchweed</name>
    <name type="synonym">Buchnera asiatica</name>
    <dbReference type="NCBI Taxonomy" id="4170"/>
    <lineage>
        <taxon>Eukaryota</taxon>
        <taxon>Viridiplantae</taxon>
        <taxon>Streptophyta</taxon>
        <taxon>Embryophyta</taxon>
        <taxon>Tracheophyta</taxon>
        <taxon>Spermatophyta</taxon>
        <taxon>Magnoliopsida</taxon>
        <taxon>eudicotyledons</taxon>
        <taxon>Gunneridae</taxon>
        <taxon>Pentapetalae</taxon>
        <taxon>asterids</taxon>
        <taxon>lamiids</taxon>
        <taxon>Lamiales</taxon>
        <taxon>Orobanchaceae</taxon>
        <taxon>Buchnereae</taxon>
        <taxon>Striga</taxon>
    </lineage>
</organism>
<keyword evidence="1" id="KW-0489">Methyltransferase</keyword>
<sequence>MEKAKVREPLVPCVLLDMRVPMLATTTLPVLVDPSRPIVALPPSTVPTVPVFALPPCLPLLKPTPIRPKVFIPLVAPFGPTVPLETLGPFVRVLHTSTLPVKLLAPPIVNVLANA</sequence>
<gene>
    <name evidence="1" type="ORF">STAS_01053</name>
</gene>
<dbReference type="GO" id="GO:0032259">
    <property type="term" value="P:methylation"/>
    <property type="evidence" value="ECO:0007669"/>
    <property type="project" value="UniProtKB-KW"/>
</dbReference>
<keyword evidence="1" id="KW-0808">Transferase</keyword>